<dbReference type="Proteomes" id="UP001165430">
    <property type="component" value="Unassembled WGS sequence"/>
</dbReference>
<evidence type="ECO:0000313" key="2">
    <source>
        <dbReference type="Proteomes" id="UP001165430"/>
    </source>
</evidence>
<reference evidence="1" key="1">
    <citation type="submission" date="2022-03" db="EMBL/GenBank/DDBJ databases">
        <title>De novo assembled genomes of Belliella spp. (Cyclobacteriaceae) strains.</title>
        <authorList>
            <person name="Szabo A."/>
            <person name="Korponai K."/>
            <person name="Felfoldi T."/>
        </authorList>
    </citation>
    <scope>NUCLEOTIDE SEQUENCE</scope>
    <source>
        <strain evidence="1">DSM 111903</strain>
    </source>
</reference>
<dbReference type="RefSeq" id="WP_241412980.1">
    <property type="nucleotide sequence ID" value="NZ_JAKZGO010000010.1"/>
</dbReference>
<dbReference type="SUPFAM" id="SSF82171">
    <property type="entry name" value="DPP6 N-terminal domain-like"/>
    <property type="match status" value="1"/>
</dbReference>
<comment type="caution">
    <text evidence="1">The sequence shown here is derived from an EMBL/GenBank/DDBJ whole genome shotgun (WGS) entry which is preliminary data.</text>
</comment>
<sequence>MAERLSVPNAQRFLVADRHKQSRRNPMTINQAFKIIITLSLAISISSTYGQRTVLPVNNENFVIEIQGKKTVNKGKINFPITKLFDINEIGNIAILDTAQNRLLITNISKDNFNNIIETIAFPEGIEPISIKINGSNIFVGGDFGKEKIYSYNMTEKKWSQIDIPTEIMSLGKSVDDFLVYSDTLIALDNLIMPKYLLFYSLKDPLSINLIKSYEVPPNGTYEQLHRILLKEEYFIILSSTFSGYTGGASHVTVLDKNNLPDYTGYIEKTQKNIFLEPETRPKGLFNGFTISSNKKWLWFIRKRPNRDYSDIRWIDIAEHRNRIYLLEDPNKLNIFKIKQKFFKERIVKGIWHNDERFTRQLTSNKLKSKKLSVESGKWFVSLENSLFLVYQNKQGEFNFKKIK</sequence>
<gene>
    <name evidence="1" type="ORF">MM213_13445</name>
</gene>
<dbReference type="EMBL" id="JAKZGO010000010">
    <property type="protein sequence ID" value="MCH7414498.1"/>
    <property type="molecule type" value="Genomic_DNA"/>
</dbReference>
<keyword evidence="2" id="KW-1185">Reference proteome</keyword>
<name>A0ABS9VDH5_9BACT</name>
<proteinExistence type="predicted"/>
<organism evidence="1 2">
    <name type="scientific">Belliella alkalica</name>
    <dbReference type="NCBI Taxonomy" id="1730871"/>
    <lineage>
        <taxon>Bacteria</taxon>
        <taxon>Pseudomonadati</taxon>
        <taxon>Bacteroidota</taxon>
        <taxon>Cytophagia</taxon>
        <taxon>Cytophagales</taxon>
        <taxon>Cyclobacteriaceae</taxon>
        <taxon>Belliella</taxon>
    </lineage>
</organism>
<accession>A0ABS9VDH5</accession>
<evidence type="ECO:0000313" key="1">
    <source>
        <dbReference type="EMBL" id="MCH7414498.1"/>
    </source>
</evidence>
<protein>
    <submittedName>
        <fullName evidence="1">Uncharacterized protein</fullName>
    </submittedName>
</protein>